<evidence type="ECO:0000256" key="3">
    <source>
        <dbReference type="ARBA" id="ARBA00023163"/>
    </source>
</evidence>
<feature type="domain" description="HTH araC/xylS-type" evidence="4">
    <location>
        <begin position="173"/>
        <end position="271"/>
    </location>
</feature>
<dbReference type="Proteomes" id="UP001166585">
    <property type="component" value="Unassembled WGS sequence"/>
</dbReference>
<dbReference type="InterPro" id="IPR009057">
    <property type="entry name" value="Homeodomain-like_sf"/>
</dbReference>
<dbReference type="Gene3D" id="1.10.10.60">
    <property type="entry name" value="Homeodomain-like"/>
    <property type="match status" value="2"/>
</dbReference>
<protein>
    <submittedName>
        <fullName evidence="5">Helix-turn-helix transcriptional regulator</fullName>
    </submittedName>
</protein>
<dbReference type="EMBL" id="JAHCQH010000015">
    <property type="protein sequence ID" value="MBS9477009.1"/>
    <property type="molecule type" value="Genomic_DNA"/>
</dbReference>
<reference evidence="5" key="1">
    <citation type="submission" date="2021-05" db="EMBL/GenBank/DDBJ databases">
        <authorList>
            <person name="Sun Q."/>
            <person name="Inoue M."/>
        </authorList>
    </citation>
    <scope>NUCLEOTIDE SEQUENCE</scope>
    <source>
        <strain evidence="5">VKM B-3255</strain>
    </source>
</reference>
<dbReference type="SUPFAM" id="SSF46689">
    <property type="entry name" value="Homeodomain-like"/>
    <property type="match status" value="2"/>
</dbReference>
<evidence type="ECO:0000256" key="1">
    <source>
        <dbReference type="ARBA" id="ARBA00023015"/>
    </source>
</evidence>
<dbReference type="SMART" id="SM00342">
    <property type="entry name" value="HTH_ARAC"/>
    <property type="match status" value="1"/>
</dbReference>
<dbReference type="PRINTS" id="PR00032">
    <property type="entry name" value="HTHARAC"/>
</dbReference>
<keyword evidence="2" id="KW-0238">DNA-binding</keyword>
<gene>
    <name evidence="5" type="ORF">KIP89_07810</name>
</gene>
<dbReference type="PANTHER" id="PTHR46796:SF14">
    <property type="entry name" value="TRANSCRIPTIONAL REGULATORY PROTEIN"/>
    <property type="match status" value="1"/>
</dbReference>
<accession>A0ABS5R5T0</accession>
<organism evidence="5 6">
    <name type="scientific">Ancylobacter radicis</name>
    <dbReference type="NCBI Taxonomy" id="2836179"/>
    <lineage>
        <taxon>Bacteria</taxon>
        <taxon>Pseudomonadati</taxon>
        <taxon>Pseudomonadota</taxon>
        <taxon>Alphaproteobacteria</taxon>
        <taxon>Hyphomicrobiales</taxon>
        <taxon>Xanthobacteraceae</taxon>
        <taxon>Ancylobacter</taxon>
    </lineage>
</organism>
<dbReference type="RefSeq" id="WP_213754829.1">
    <property type="nucleotide sequence ID" value="NZ_JAHCQH010000015.1"/>
</dbReference>
<dbReference type="InterPro" id="IPR018060">
    <property type="entry name" value="HTH_AraC"/>
</dbReference>
<evidence type="ECO:0000313" key="5">
    <source>
        <dbReference type="EMBL" id="MBS9477009.1"/>
    </source>
</evidence>
<evidence type="ECO:0000256" key="2">
    <source>
        <dbReference type="ARBA" id="ARBA00023125"/>
    </source>
</evidence>
<sequence>MSLHIAPLPNSALPIAALGTRPEERDGHERLSVELGHMGVVVAIAAPAAEPDTAATLRLDVPPAAFDRYLDLFAGEDAAGLSSAADPVVRRLSRALDAAERGQTRTAREFGGLYADALRLAIVARLAGARPVPAHDDSEDAEDALACDSRAALDAPAREPRRPKSGLPKWRFKRVAAYVEDHLGETITLADMANAAGLSRMHFAAQFRVLTGLRPHEYLLRQRIERAQKMLVETRDPLVEIALAVGFQTQAHFTTVFRRFAGDTPYQWRCANRTRN</sequence>
<dbReference type="InterPro" id="IPR050204">
    <property type="entry name" value="AraC_XylS_family_regulators"/>
</dbReference>
<name>A0ABS5R5T0_9HYPH</name>
<dbReference type="PROSITE" id="PS00041">
    <property type="entry name" value="HTH_ARAC_FAMILY_1"/>
    <property type="match status" value="1"/>
</dbReference>
<evidence type="ECO:0000313" key="6">
    <source>
        <dbReference type="Proteomes" id="UP001166585"/>
    </source>
</evidence>
<keyword evidence="6" id="KW-1185">Reference proteome</keyword>
<dbReference type="Pfam" id="PF12833">
    <property type="entry name" value="HTH_18"/>
    <property type="match status" value="1"/>
</dbReference>
<keyword evidence="1" id="KW-0805">Transcription regulation</keyword>
<proteinExistence type="predicted"/>
<evidence type="ECO:0000259" key="4">
    <source>
        <dbReference type="PROSITE" id="PS01124"/>
    </source>
</evidence>
<comment type="caution">
    <text evidence="5">The sequence shown here is derived from an EMBL/GenBank/DDBJ whole genome shotgun (WGS) entry which is preliminary data.</text>
</comment>
<dbReference type="InterPro" id="IPR018062">
    <property type="entry name" value="HTH_AraC-typ_CS"/>
</dbReference>
<dbReference type="PROSITE" id="PS01124">
    <property type="entry name" value="HTH_ARAC_FAMILY_2"/>
    <property type="match status" value="1"/>
</dbReference>
<keyword evidence="3" id="KW-0804">Transcription</keyword>
<dbReference type="PANTHER" id="PTHR46796">
    <property type="entry name" value="HTH-TYPE TRANSCRIPTIONAL ACTIVATOR RHAS-RELATED"/>
    <property type="match status" value="1"/>
</dbReference>
<dbReference type="InterPro" id="IPR020449">
    <property type="entry name" value="Tscrpt_reg_AraC-type_HTH"/>
</dbReference>